<name>A0A9W3D595_RAPSA</name>
<organism evidence="10 11">
    <name type="scientific">Raphanus sativus</name>
    <name type="common">Radish</name>
    <name type="synonym">Raphanus raphanistrum var. sativus</name>
    <dbReference type="NCBI Taxonomy" id="3726"/>
    <lineage>
        <taxon>Eukaryota</taxon>
        <taxon>Viridiplantae</taxon>
        <taxon>Streptophyta</taxon>
        <taxon>Embryophyta</taxon>
        <taxon>Tracheophyta</taxon>
        <taxon>Spermatophyta</taxon>
        <taxon>Magnoliopsida</taxon>
        <taxon>eudicotyledons</taxon>
        <taxon>Gunneridae</taxon>
        <taxon>Pentapetalae</taxon>
        <taxon>rosids</taxon>
        <taxon>malvids</taxon>
        <taxon>Brassicales</taxon>
        <taxon>Brassicaceae</taxon>
        <taxon>Brassiceae</taxon>
        <taxon>Raphanus</taxon>
    </lineage>
</organism>
<comment type="similarity">
    <text evidence="2">Belongs to the DEFL family.</text>
</comment>
<evidence type="ECO:0000256" key="9">
    <source>
        <dbReference type="SAM" id="SignalP"/>
    </source>
</evidence>
<evidence type="ECO:0000256" key="8">
    <source>
        <dbReference type="ARBA" id="ARBA00023157"/>
    </source>
</evidence>
<keyword evidence="7" id="KW-0611">Plant defense</keyword>
<evidence type="ECO:0000256" key="1">
    <source>
        <dbReference type="ARBA" id="ARBA00004613"/>
    </source>
</evidence>
<keyword evidence="5" id="KW-0295">Fungicide</keyword>
<evidence type="ECO:0000313" key="10">
    <source>
        <dbReference type="Proteomes" id="UP000504610"/>
    </source>
</evidence>
<evidence type="ECO:0000256" key="6">
    <source>
        <dbReference type="ARBA" id="ARBA00022729"/>
    </source>
</evidence>
<keyword evidence="8" id="KW-1015">Disulfide bond</keyword>
<dbReference type="PANTHER" id="PTHR34783:SF1">
    <property type="entry name" value="DEFENSIN-LIKE PROTEIN 144-RELATED"/>
    <property type="match status" value="1"/>
</dbReference>
<reference evidence="11" key="2">
    <citation type="submission" date="2025-08" db="UniProtKB">
        <authorList>
            <consortium name="RefSeq"/>
        </authorList>
    </citation>
    <scope>IDENTIFICATION</scope>
    <source>
        <tissue evidence="11">Leaf</tissue>
    </source>
</reference>
<keyword evidence="3" id="KW-0964">Secreted</keyword>
<reference evidence="10" key="1">
    <citation type="journal article" date="2019" name="Database">
        <title>The radish genome database (RadishGD): an integrated information resource for radish genomics.</title>
        <authorList>
            <person name="Yu H.J."/>
            <person name="Baek S."/>
            <person name="Lee Y.J."/>
            <person name="Cho A."/>
            <person name="Mun J.H."/>
        </authorList>
    </citation>
    <scope>NUCLEOTIDE SEQUENCE [LARGE SCALE GENOMIC DNA]</scope>
    <source>
        <strain evidence="10">cv. WK10039</strain>
    </source>
</reference>
<dbReference type="PANTHER" id="PTHR34783">
    <property type="entry name" value="DEFENSIN-LIKE PROTEIN 144-RELATED"/>
    <property type="match status" value="1"/>
</dbReference>
<keyword evidence="10" id="KW-1185">Reference proteome</keyword>
<evidence type="ECO:0000256" key="7">
    <source>
        <dbReference type="ARBA" id="ARBA00022821"/>
    </source>
</evidence>
<dbReference type="GO" id="GO:0050832">
    <property type="term" value="P:defense response to fungus"/>
    <property type="evidence" value="ECO:0007669"/>
    <property type="project" value="UniProtKB-KW"/>
</dbReference>
<proteinExistence type="inferred from homology"/>
<evidence type="ECO:0000256" key="5">
    <source>
        <dbReference type="ARBA" id="ARBA00022577"/>
    </source>
</evidence>
<dbReference type="GO" id="GO:0005576">
    <property type="term" value="C:extracellular region"/>
    <property type="evidence" value="ECO:0007669"/>
    <property type="project" value="UniProtKB-SubCell"/>
</dbReference>
<keyword evidence="6 9" id="KW-0732">Signal</keyword>
<feature type="chain" id="PRO_5040724945" evidence="9">
    <location>
        <begin position="28"/>
        <end position="85"/>
    </location>
</feature>
<dbReference type="Proteomes" id="UP000504610">
    <property type="component" value="Chromosome 2"/>
</dbReference>
<dbReference type="OrthoDB" id="1095584at2759"/>
<evidence type="ECO:0000256" key="4">
    <source>
        <dbReference type="ARBA" id="ARBA00022529"/>
    </source>
</evidence>
<evidence type="ECO:0000256" key="3">
    <source>
        <dbReference type="ARBA" id="ARBA00022525"/>
    </source>
</evidence>
<dbReference type="GO" id="GO:0031640">
    <property type="term" value="P:killing of cells of another organism"/>
    <property type="evidence" value="ECO:0007669"/>
    <property type="project" value="UniProtKB-KW"/>
</dbReference>
<dbReference type="RefSeq" id="XP_056858917.1">
    <property type="nucleotide sequence ID" value="XM_057002937.1"/>
</dbReference>
<accession>A0A9W3D595</accession>
<evidence type="ECO:0000256" key="2">
    <source>
        <dbReference type="ARBA" id="ARBA00006722"/>
    </source>
</evidence>
<dbReference type="GeneID" id="108837579"/>
<evidence type="ECO:0000313" key="11">
    <source>
        <dbReference type="RefSeq" id="XP_056858917.1"/>
    </source>
</evidence>
<protein>
    <submittedName>
        <fullName evidence="11">Defensin-like protein 149</fullName>
    </submittedName>
</protein>
<dbReference type="InterPro" id="IPR010851">
    <property type="entry name" value="DEFL"/>
</dbReference>
<sequence length="85" mass="9351">MMKKAPQLSFTVLTIFIILVLGTMANAQERKKICNQRHIPLAKNGLCVESECQAKCVERHGTNGKGTCYGTKEKNDVTCFCGTPC</sequence>
<keyword evidence="4" id="KW-0929">Antimicrobial</keyword>
<comment type="subcellular location">
    <subcellularLocation>
        <location evidence="1">Secreted</location>
    </subcellularLocation>
</comment>
<dbReference type="KEGG" id="rsz:108837579"/>
<gene>
    <name evidence="11" type="primary">LOC108837579</name>
</gene>
<feature type="signal peptide" evidence="9">
    <location>
        <begin position="1"/>
        <end position="27"/>
    </location>
</feature>
<dbReference type="AlphaFoldDB" id="A0A9W3D595"/>
<dbReference type="Pfam" id="PF07333">
    <property type="entry name" value="SLR1-BP"/>
    <property type="match status" value="1"/>
</dbReference>